<keyword evidence="11" id="KW-1185">Reference proteome</keyword>
<dbReference type="Proteomes" id="UP000053825">
    <property type="component" value="Unassembled WGS sequence"/>
</dbReference>
<dbReference type="PROSITE" id="PS00411">
    <property type="entry name" value="KINESIN_MOTOR_1"/>
    <property type="match status" value="1"/>
</dbReference>
<feature type="coiled-coil region" evidence="8">
    <location>
        <begin position="655"/>
        <end position="764"/>
    </location>
</feature>
<evidence type="ECO:0000256" key="3">
    <source>
        <dbReference type="ARBA" id="ARBA00022840"/>
    </source>
</evidence>
<evidence type="ECO:0000256" key="6">
    <source>
        <dbReference type="ARBA" id="ARBA00023212"/>
    </source>
</evidence>
<dbReference type="InterPro" id="IPR027417">
    <property type="entry name" value="P-loop_NTPase"/>
</dbReference>
<dbReference type="GO" id="GO:0003777">
    <property type="term" value="F:microtubule motor activity"/>
    <property type="evidence" value="ECO:0007669"/>
    <property type="project" value="InterPro"/>
</dbReference>
<gene>
    <name evidence="10" type="ORF">WH47_10872</name>
</gene>
<dbReference type="STRING" id="597456.A0A0L7RDJ6"/>
<evidence type="ECO:0000313" key="11">
    <source>
        <dbReference type="Proteomes" id="UP000053825"/>
    </source>
</evidence>
<dbReference type="EMBL" id="KQ414614">
    <property type="protein sequence ID" value="KOC68884.1"/>
    <property type="molecule type" value="Genomic_DNA"/>
</dbReference>
<evidence type="ECO:0000256" key="8">
    <source>
        <dbReference type="SAM" id="Coils"/>
    </source>
</evidence>
<feature type="coiled-coil region" evidence="8">
    <location>
        <begin position="811"/>
        <end position="1028"/>
    </location>
</feature>
<feature type="coiled-coil region" evidence="8">
    <location>
        <begin position="343"/>
        <end position="396"/>
    </location>
</feature>
<protein>
    <submittedName>
        <fullName evidence="10">Centromere-associated protein E</fullName>
    </submittedName>
</protein>
<evidence type="ECO:0000256" key="2">
    <source>
        <dbReference type="ARBA" id="ARBA00022741"/>
    </source>
</evidence>
<dbReference type="GO" id="GO:0005874">
    <property type="term" value="C:microtubule"/>
    <property type="evidence" value="ECO:0007669"/>
    <property type="project" value="TreeGrafter"/>
</dbReference>
<organism evidence="10 11">
    <name type="scientific">Habropoda laboriosa</name>
    <dbReference type="NCBI Taxonomy" id="597456"/>
    <lineage>
        <taxon>Eukaryota</taxon>
        <taxon>Metazoa</taxon>
        <taxon>Ecdysozoa</taxon>
        <taxon>Arthropoda</taxon>
        <taxon>Hexapoda</taxon>
        <taxon>Insecta</taxon>
        <taxon>Pterygota</taxon>
        <taxon>Neoptera</taxon>
        <taxon>Endopterygota</taxon>
        <taxon>Hymenoptera</taxon>
        <taxon>Apocrita</taxon>
        <taxon>Aculeata</taxon>
        <taxon>Apoidea</taxon>
        <taxon>Anthophila</taxon>
        <taxon>Apidae</taxon>
        <taxon>Habropoda</taxon>
    </lineage>
</organism>
<dbReference type="GO" id="GO:0008017">
    <property type="term" value="F:microtubule binding"/>
    <property type="evidence" value="ECO:0007669"/>
    <property type="project" value="InterPro"/>
</dbReference>
<dbReference type="GO" id="GO:0005524">
    <property type="term" value="F:ATP binding"/>
    <property type="evidence" value="ECO:0007669"/>
    <property type="project" value="UniProtKB-UniRule"/>
</dbReference>
<evidence type="ECO:0000313" key="10">
    <source>
        <dbReference type="EMBL" id="KOC68884.1"/>
    </source>
</evidence>
<evidence type="ECO:0000259" key="9">
    <source>
        <dbReference type="PROSITE" id="PS50067"/>
    </source>
</evidence>
<proteinExistence type="inferred from homology"/>
<reference evidence="10 11" key="1">
    <citation type="submission" date="2015-07" db="EMBL/GenBank/DDBJ databases">
        <title>The genome of Habropoda laboriosa.</title>
        <authorList>
            <person name="Pan H."/>
            <person name="Kapheim K."/>
        </authorList>
    </citation>
    <scope>NUCLEOTIDE SEQUENCE [LARGE SCALE GENOMIC DNA]</scope>
    <source>
        <strain evidence="10">0110345459</strain>
    </source>
</reference>
<name>A0A0L7RDJ6_9HYME</name>
<sequence length="1030" mass="118547">MSDSIKVAIKVRPLIKREKDENLPIQWTVQGNSIISTDSEMKRRGDGGFCFDHIFDVNTTNLDVFDTIVKPIVNAGVNGFNGTVFAYGQTSSGKTYTMMGTAEEPGIIPLAIEYMFDAITNTIGREFLLRVSYLEIYNEKVNDLLNKSGIDLKIKEDGSGQVILKCKEEITNCPENVLSIMKKGDKNRRIGETNMNERSSRSHTIFRITIESREAGGDSDGAIQVSQLNLVDLAGSERARQTGATGERFKEGRHINMSLSTLGLVIMQLSEAQDGQKHVNFRDSKLTRLLQTSLGGNAMTAIICAVTPAALEETQCSLSFASRAKSVKTKPQVNEVMSDAALLKRYAKQLTRLQAELQKIKTENRVAEVEEMESKLQEKERTNQLLEERIELLKTRIVSGDNTAHEESLKCKSKRRQTWGGPGMFNQHLPVFHSKPNLPTIKEVSFEKPHRKSIIQSIDIMNQTFQTAFTDFELELFESERARETAQNISDSDEETFITKRKNRVTFKDDVLTIKCRNNSFDLTPEKCETSTQTANYQMSPSTPKHVLRRCITDLTREFLELREFTTLEKQLICQKNYHIITELCIKLNQVEKQNVSEKEANYKITKELSELEKQIGNITSEKNEFEYISHELRAELKKKTVELELKTMSEESIREEEMKKVLELEKQIENITLEKNKFEHINAELSKKITQLQKQIEYVVSERNEFEHMRQELRAELNKKSLELEELKNNLEDGNTKIVNEKIRELEVQIENIILEKNSCEHMNADLRAELNRVSSEFELKIASEQTEKQSAVEKVFELEKHIEQIIWEKNEKERVNIELKAELEKQIADSECKIECEQTVSQKAMRKVSELEEEIDNITAEKSELDRANNELRIGMDRKASELIEKITLEEMENQKTREKISQLELRIEDVTSEKNEYERVNAELRVELNKKISEMDSIVISNEVNTHKMMEKITELEQQIMSVVSEKNELERISDELRAELSQKISGLEVKATEQSENEKAMEKITELENQITSMTSQINELEYVNK</sequence>
<dbReference type="FunFam" id="3.40.850.10:FF:000177">
    <property type="entry name" value="Kinesin-like protein"/>
    <property type="match status" value="1"/>
</dbReference>
<feature type="domain" description="Kinesin motor" evidence="9">
    <location>
        <begin position="4"/>
        <end position="327"/>
    </location>
</feature>
<dbReference type="PRINTS" id="PR00380">
    <property type="entry name" value="KINESINHEAVY"/>
</dbReference>
<dbReference type="PANTHER" id="PTHR47968:SF75">
    <property type="entry name" value="CENTROMERE-ASSOCIATED PROTEIN E"/>
    <property type="match status" value="1"/>
</dbReference>
<dbReference type="PROSITE" id="PS50067">
    <property type="entry name" value="KINESIN_MOTOR_2"/>
    <property type="match status" value="1"/>
</dbReference>
<feature type="binding site" evidence="7">
    <location>
        <begin position="88"/>
        <end position="95"/>
    </location>
    <ligand>
        <name>ATP</name>
        <dbReference type="ChEBI" id="CHEBI:30616"/>
    </ligand>
</feature>
<evidence type="ECO:0000256" key="1">
    <source>
        <dbReference type="ARBA" id="ARBA00004245"/>
    </source>
</evidence>
<dbReference type="InterPro" id="IPR036961">
    <property type="entry name" value="Kinesin_motor_dom_sf"/>
</dbReference>
<dbReference type="OrthoDB" id="21525at2759"/>
<dbReference type="InterPro" id="IPR027640">
    <property type="entry name" value="Kinesin-like_fam"/>
</dbReference>
<dbReference type="SMART" id="SM00129">
    <property type="entry name" value="KISc"/>
    <property type="match status" value="1"/>
</dbReference>
<dbReference type="Gene3D" id="3.40.850.10">
    <property type="entry name" value="Kinesin motor domain"/>
    <property type="match status" value="1"/>
</dbReference>
<dbReference type="AlphaFoldDB" id="A0A0L7RDJ6"/>
<dbReference type="GO" id="GO:0007018">
    <property type="term" value="P:microtubule-based movement"/>
    <property type="evidence" value="ECO:0007669"/>
    <property type="project" value="InterPro"/>
</dbReference>
<keyword evidence="6" id="KW-0963">Cytoplasm</keyword>
<dbReference type="PANTHER" id="PTHR47968">
    <property type="entry name" value="CENTROMERE PROTEIN E"/>
    <property type="match status" value="1"/>
</dbReference>
<dbReference type="Pfam" id="PF00225">
    <property type="entry name" value="Kinesin"/>
    <property type="match status" value="1"/>
</dbReference>
<comment type="subcellular location">
    <subcellularLocation>
        <location evidence="1">Cytoplasm</location>
        <location evidence="1">Cytoskeleton</location>
    </subcellularLocation>
</comment>
<accession>A0A0L7RDJ6</accession>
<keyword evidence="6" id="KW-0206">Cytoskeleton</keyword>
<keyword evidence="5 7" id="KW-0505">Motor protein</keyword>
<evidence type="ECO:0000256" key="4">
    <source>
        <dbReference type="ARBA" id="ARBA00023054"/>
    </source>
</evidence>
<dbReference type="GO" id="GO:0000278">
    <property type="term" value="P:mitotic cell cycle"/>
    <property type="evidence" value="ECO:0007669"/>
    <property type="project" value="TreeGrafter"/>
</dbReference>
<dbReference type="InterPro" id="IPR001752">
    <property type="entry name" value="Kinesin_motor_dom"/>
</dbReference>
<dbReference type="InterPro" id="IPR019821">
    <property type="entry name" value="Kinesin_motor_CS"/>
</dbReference>
<evidence type="ECO:0000256" key="5">
    <source>
        <dbReference type="ARBA" id="ARBA00023175"/>
    </source>
</evidence>
<keyword evidence="3 7" id="KW-0067">ATP-binding</keyword>
<evidence type="ECO:0000256" key="7">
    <source>
        <dbReference type="PROSITE-ProRule" id="PRU00283"/>
    </source>
</evidence>
<dbReference type="SUPFAM" id="SSF52540">
    <property type="entry name" value="P-loop containing nucleoside triphosphate hydrolases"/>
    <property type="match status" value="1"/>
</dbReference>
<keyword evidence="4 8" id="KW-0175">Coiled coil</keyword>
<keyword evidence="2 7" id="KW-0547">Nucleotide-binding</keyword>
<comment type="similarity">
    <text evidence="7">Belongs to the TRAFAC class myosin-kinesin ATPase superfamily. Kinesin family.</text>
</comment>